<keyword evidence="10" id="KW-0067">ATP-binding</keyword>
<dbReference type="InterPro" id="IPR003661">
    <property type="entry name" value="HisK_dim/P_dom"/>
</dbReference>
<organism evidence="18 19">
    <name type="scientific">Planobispora longispora</name>
    <dbReference type="NCBI Taxonomy" id="28887"/>
    <lineage>
        <taxon>Bacteria</taxon>
        <taxon>Bacillati</taxon>
        <taxon>Actinomycetota</taxon>
        <taxon>Actinomycetes</taxon>
        <taxon>Streptosporangiales</taxon>
        <taxon>Streptosporangiaceae</taxon>
        <taxon>Planobispora</taxon>
    </lineage>
</organism>
<dbReference type="Pfam" id="PF02518">
    <property type="entry name" value="HATPase_c"/>
    <property type="match status" value="1"/>
</dbReference>
<comment type="catalytic activity">
    <reaction evidence="1">
        <text>ATP + protein L-histidine = ADP + protein N-phospho-L-histidine.</text>
        <dbReference type="EC" id="2.7.13.3"/>
    </reaction>
</comment>
<dbReference type="NCBIfam" id="TIGR00229">
    <property type="entry name" value="sensory_box"/>
    <property type="match status" value="1"/>
</dbReference>
<feature type="transmembrane region" description="Helical" evidence="15">
    <location>
        <begin position="89"/>
        <end position="109"/>
    </location>
</feature>
<feature type="transmembrane region" description="Helical" evidence="15">
    <location>
        <begin position="213"/>
        <end position="233"/>
    </location>
</feature>
<dbReference type="PRINTS" id="PR00344">
    <property type="entry name" value="BCTRLSENSOR"/>
</dbReference>
<feature type="transmembrane region" description="Helical" evidence="15">
    <location>
        <begin position="41"/>
        <end position="58"/>
    </location>
</feature>
<dbReference type="SMART" id="SM00387">
    <property type="entry name" value="HATPase_c"/>
    <property type="match status" value="1"/>
</dbReference>
<dbReference type="PROSITE" id="PS50109">
    <property type="entry name" value="HIS_KIN"/>
    <property type="match status" value="1"/>
</dbReference>
<keyword evidence="9" id="KW-0418">Kinase</keyword>
<gene>
    <name evidence="18" type="ORF">Plo01_55470</name>
</gene>
<dbReference type="SUPFAM" id="SSF55785">
    <property type="entry name" value="PYP-like sensor domain (PAS domain)"/>
    <property type="match status" value="1"/>
</dbReference>
<dbReference type="PANTHER" id="PTHR42878:SF7">
    <property type="entry name" value="SENSOR HISTIDINE KINASE GLRK"/>
    <property type="match status" value="1"/>
</dbReference>
<keyword evidence="5" id="KW-0597">Phosphoprotein</keyword>
<proteinExistence type="predicted"/>
<keyword evidence="13 15" id="KW-0472">Membrane</keyword>
<evidence type="ECO:0000256" key="15">
    <source>
        <dbReference type="SAM" id="Phobius"/>
    </source>
</evidence>
<comment type="caution">
    <text evidence="18">The sequence shown here is derived from an EMBL/GenBank/DDBJ whole genome shotgun (WGS) entry which is preliminary data.</text>
</comment>
<keyword evidence="11 15" id="KW-1133">Transmembrane helix</keyword>
<dbReference type="GO" id="GO:0030295">
    <property type="term" value="F:protein kinase activator activity"/>
    <property type="evidence" value="ECO:0007669"/>
    <property type="project" value="TreeGrafter"/>
</dbReference>
<keyword evidence="4" id="KW-1003">Cell membrane</keyword>
<dbReference type="Proteomes" id="UP000616724">
    <property type="component" value="Unassembled WGS sequence"/>
</dbReference>
<keyword evidence="12" id="KW-0902">Two-component regulatory system</keyword>
<dbReference type="Gene3D" id="3.30.565.10">
    <property type="entry name" value="Histidine kinase-like ATPase, C-terminal domain"/>
    <property type="match status" value="1"/>
</dbReference>
<dbReference type="SMART" id="SM00388">
    <property type="entry name" value="HisKA"/>
    <property type="match status" value="1"/>
</dbReference>
<dbReference type="InterPro" id="IPR013656">
    <property type="entry name" value="PAS_4"/>
</dbReference>
<evidence type="ECO:0000256" key="6">
    <source>
        <dbReference type="ARBA" id="ARBA00022679"/>
    </source>
</evidence>
<dbReference type="GO" id="GO:0005886">
    <property type="term" value="C:plasma membrane"/>
    <property type="evidence" value="ECO:0007669"/>
    <property type="project" value="UniProtKB-SubCell"/>
</dbReference>
<dbReference type="InterPro" id="IPR035965">
    <property type="entry name" value="PAS-like_dom_sf"/>
</dbReference>
<dbReference type="InterPro" id="IPR005467">
    <property type="entry name" value="His_kinase_dom"/>
</dbReference>
<feature type="transmembrane region" description="Helical" evidence="15">
    <location>
        <begin position="239"/>
        <end position="256"/>
    </location>
</feature>
<feature type="transmembrane region" description="Helical" evidence="15">
    <location>
        <begin position="263"/>
        <end position="280"/>
    </location>
</feature>
<evidence type="ECO:0000256" key="2">
    <source>
        <dbReference type="ARBA" id="ARBA00004651"/>
    </source>
</evidence>
<evidence type="ECO:0000256" key="1">
    <source>
        <dbReference type="ARBA" id="ARBA00000085"/>
    </source>
</evidence>
<dbReference type="CDD" id="cd00082">
    <property type="entry name" value="HisKA"/>
    <property type="match status" value="1"/>
</dbReference>
<evidence type="ECO:0000256" key="10">
    <source>
        <dbReference type="ARBA" id="ARBA00022840"/>
    </source>
</evidence>
<name>A0A8J3RQ80_9ACTN</name>
<dbReference type="GO" id="GO:0000155">
    <property type="term" value="F:phosphorelay sensor kinase activity"/>
    <property type="evidence" value="ECO:0007669"/>
    <property type="project" value="InterPro"/>
</dbReference>
<dbReference type="InterPro" id="IPR003594">
    <property type="entry name" value="HATPase_dom"/>
</dbReference>
<sequence>MAGAGPPTPGGRAALRRTAAFAVLHLAATLAGRLELAGGEVFGLVWPAAGVGALWLLVQRHERSRWLDVLTMAAIFIAVNLLTDSTLPSAVFFTAVNLAQMLLFLQVIARVCPDLWASRPWGGLERVRHLWGLLAAAAAAATVGAVIVPTVLGVLTGQWSAPSSAAWWGRNTVNMMAIPALGLCLGRLLDRRARARRRVSPWQAARTAADRAGGWRIIEFCALLTASAAAYLVTFGIRHDLPLAFLLTAVTVWAAVRFDTTLVALHSLITGTIAIVFTIYDNGPFAVVDSPAARVLVAQVFVGMITVIGLALALGRDERDALDRRRAAAEKEVSAQAGMLSAIVESIHDGLVVIDADGRFLLSNPAARRLLGVDGVAGSVADHRLSYPDGTPLPVERMPYRLALAGHEVRDMDVLVRAPGMAENRLLNVSATRLPVNDGAAVVVFHDVTEERRNRDELAAFAGVVAHDLLNPLTTLDGWTQILADAVEAGPGDGAPGEVGISLDHIQRASSRMRELIQDLLAHTTARDAPITPVPIDLGKVVREVAAARGDLPEGAEGGQAPIFHIGELDGVRADRALLRQLLDNLIGNAVKYTAPGVRPEITVTSATERPDWIRVEIADRGIGIPQGQHEVIFENFHRAHRGGPYTGSGLGLAICKRIVERHGGSIGVEDNPGGGSRFHFTLPAATAPGGTPPAGESETP</sequence>
<protein>
    <recommendedName>
        <fullName evidence="14">Sensor-like histidine kinase SenX3</fullName>
        <ecNumber evidence="3">2.7.13.3</ecNumber>
    </recommendedName>
</protein>
<comment type="subcellular location">
    <subcellularLocation>
        <location evidence="2">Cell membrane</location>
        <topology evidence="2">Multi-pass membrane protein</topology>
    </subcellularLocation>
</comment>
<evidence type="ECO:0000256" key="8">
    <source>
        <dbReference type="ARBA" id="ARBA00022741"/>
    </source>
</evidence>
<dbReference type="InterPro" id="IPR000014">
    <property type="entry name" value="PAS"/>
</dbReference>
<dbReference type="Gene3D" id="3.30.450.20">
    <property type="entry name" value="PAS domain"/>
    <property type="match status" value="1"/>
</dbReference>
<dbReference type="InterPro" id="IPR050351">
    <property type="entry name" value="BphY/WalK/GraS-like"/>
</dbReference>
<feature type="transmembrane region" description="Helical" evidence="15">
    <location>
        <begin position="172"/>
        <end position="189"/>
    </location>
</feature>
<feature type="domain" description="PAS" evidence="17">
    <location>
        <begin position="336"/>
        <end position="372"/>
    </location>
</feature>
<evidence type="ECO:0000256" key="12">
    <source>
        <dbReference type="ARBA" id="ARBA00023012"/>
    </source>
</evidence>
<dbReference type="CDD" id="cd16922">
    <property type="entry name" value="HATPase_EvgS-ArcB-TorS-like"/>
    <property type="match status" value="1"/>
</dbReference>
<evidence type="ECO:0000256" key="14">
    <source>
        <dbReference type="ARBA" id="ARBA00039401"/>
    </source>
</evidence>
<dbReference type="Pfam" id="PF05231">
    <property type="entry name" value="MASE1"/>
    <property type="match status" value="1"/>
</dbReference>
<accession>A0A8J3RQ80</accession>
<evidence type="ECO:0000256" key="11">
    <source>
        <dbReference type="ARBA" id="ARBA00022989"/>
    </source>
</evidence>
<keyword evidence="6" id="KW-0808">Transferase</keyword>
<dbReference type="Gene3D" id="1.10.287.130">
    <property type="match status" value="1"/>
</dbReference>
<feature type="transmembrane region" description="Helical" evidence="15">
    <location>
        <begin position="65"/>
        <end position="83"/>
    </location>
</feature>
<dbReference type="PROSITE" id="PS50112">
    <property type="entry name" value="PAS"/>
    <property type="match status" value="1"/>
</dbReference>
<keyword evidence="7 15" id="KW-0812">Transmembrane</keyword>
<evidence type="ECO:0000313" key="18">
    <source>
        <dbReference type="EMBL" id="GIH79118.1"/>
    </source>
</evidence>
<evidence type="ECO:0000313" key="19">
    <source>
        <dbReference type="Proteomes" id="UP000616724"/>
    </source>
</evidence>
<evidence type="ECO:0000256" key="13">
    <source>
        <dbReference type="ARBA" id="ARBA00023136"/>
    </source>
</evidence>
<keyword evidence="8" id="KW-0547">Nucleotide-binding</keyword>
<evidence type="ECO:0000256" key="5">
    <source>
        <dbReference type="ARBA" id="ARBA00022553"/>
    </source>
</evidence>
<dbReference type="SUPFAM" id="SSF47384">
    <property type="entry name" value="Homodimeric domain of signal transducing histidine kinase"/>
    <property type="match status" value="1"/>
</dbReference>
<dbReference type="GO" id="GO:0005524">
    <property type="term" value="F:ATP binding"/>
    <property type="evidence" value="ECO:0007669"/>
    <property type="project" value="UniProtKB-KW"/>
</dbReference>
<dbReference type="InterPro" id="IPR036097">
    <property type="entry name" value="HisK_dim/P_sf"/>
</dbReference>
<evidence type="ECO:0000259" key="17">
    <source>
        <dbReference type="PROSITE" id="PS50112"/>
    </source>
</evidence>
<dbReference type="Pfam" id="PF00512">
    <property type="entry name" value="HisKA"/>
    <property type="match status" value="1"/>
</dbReference>
<dbReference type="CDD" id="cd00130">
    <property type="entry name" value="PAS"/>
    <property type="match status" value="1"/>
</dbReference>
<dbReference type="InterPro" id="IPR007895">
    <property type="entry name" value="MASE1"/>
</dbReference>
<dbReference type="InterPro" id="IPR036890">
    <property type="entry name" value="HATPase_C_sf"/>
</dbReference>
<feature type="transmembrane region" description="Helical" evidence="15">
    <location>
        <begin position="292"/>
        <end position="315"/>
    </location>
</feature>
<evidence type="ECO:0000256" key="4">
    <source>
        <dbReference type="ARBA" id="ARBA00022475"/>
    </source>
</evidence>
<dbReference type="PANTHER" id="PTHR42878">
    <property type="entry name" value="TWO-COMPONENT HISTIDINE KINASE"/>
    <property type="match status" value="1"/>
</dbReference>
<feature type="domain" description="Histidine kinase" evidence="16">
    <location>
        <begin position="464"/>
        <end position="687"/>
    </location>
</feature>
<dbReference type="EC" id="2.7.13.3" evidence="3"/>
<dbReference type="GO" id="GO:0007234">
    <property type="term" value="P:osmosensory signaling via phosphorelay pathway"/>
    <property type="evidence" value="ECO:0007669"/>
    <property type="project" value="TreeGrafter"/>
</dbReference>
<evidence type="ECO:0000259" key="16">
    <source>
        <dbReference type="PROSITE" id="PS50109"/>
    </source>
</evidence>
<feature type="transmembrane region" description="Helical" evidence="15">
    <location>
        <begin position="130"/>
        <end position="152"/>
    </location>
</feature>
<dbReference type="FunFam" id="3.30.565.10:FF:000006">
    <property type="entry name" value="Sensor histidine kinase WalK"/>
    <property type="match status" value="1"/>
</dbReference>
<reference evidence="18 19" key="1">
    <citation type="submission" date="2021-01" db="EMBL/GenBank/DDBJ databases">
        <title>Whole genome shotgun sequence of Planobispora longispora NBRC 13918.</title>
        <authorList>
            <person name="Komaki H."/>
            <person name="Tamura T."/>
        </authorList>
    </citation>
    <scope>NUCLEOTIDE SEQUENCE [LARGE SCALE GENOMIC DNA]</scope>
    <source>
        <strain evidence="18 19">NBRC 13918</strain>
    </source>
</reference>
<evidence type="ECO:0000256" key="3">
    <source>
        <dbReference type="ARBA" id="ARBA00012438"/>
    </source>
</evidence>
<evidence type="ECO:0000256" key="9">
    <source>
        <dbReference type="ARBA" id="ARBA00022777"/>
    </source>
</evidence>
<dbReference type="SUPFAM" id="SSF55874">
    <property type="entry name" value="ATPase domain of HSP90 chaperone/DNA topoisomerase II/histidine kinase"/>
    <property type="match status" value="1"/>
</dbReference>
<evidence type="ECO:0000256" key="7">
    <source>
        <dbReference type="ARBA" id="ARBA00022692"/>
    </source>
</evidence>
<dbReference type="EMBL" id="BOOH01000045">
    <property type="protein sequence ID" value="GIH79118.1"/>
    <property type="molecule type" value="Genomic_DNA"/>
</dbReference>
<dbReference type="GO" id="GO:0000156">
    <property type="term" value="F:phosphorelay response regulator activity"/>
    <property type="evidence" value="ECO:0007669"/>
    <property type="project" value="TreeGrafter"/>
</dbReference>
<dbReference type="SMART" id="SM00091">
    <property type="entry name" value="PAS"/>
    <property type="match status" value="1"/>
</dbReference>
<keyword evidence="19" id="KW-1185">Reference proteome</keyword>
<dbReference type="AlphaFoldDB" id="A0A8J3RQ80"/>
<dbReference type="InterPro" id="IPR004358">
    <property type="entry name" value="Sig_transdc_His_kin-like_C"/>
</dbReference>
<dbReference type="Pfam" id="PF08448">
    <property type="entry name" value="PAS_4"/>
    <property type="match status" value="1"/>
</dbReference>